<protein>
    <submittedName>
        <fullName evidence="8">MFS transporter</fullName>
    </submittedName>
</protein>
<feature type="transmembrane region" description="Helical" evidence="6">
    <location>
        <begin position="101"/>
        <end position="124"/>
    </location>
</feature>
<dbReference type="GO" id="GO:0022857">
    <property type="term" value="F:transmembrane transporter activity"/>
    <property type="evidence" value="ECO:0007669"/>
    <property type="project" value="InterPro"/>
</dbReference>
<dbReference type="PANTHER" id="PTHR11662:SF399">
    <property type="entry name" value="FI19708P1-RELATED"/>
    <property type="match status" value="1"/>
</dbReference>
<feature type="transmembrane region" description="Helical" evidence="6">
    <location>
        <begin position="185"/>
        <end position="204"/>
    </location>
</feature>
<dbReference type="InterPro" id="IPR000849">
    <property type="entry name" value="Sugar_P_transporter"/>
</dbReference>
<feature type="transmembrane region" description="Helical" evidence="6">
    <location>
        <begin position="27"/>
        <end position="44"/>
    </location>
</feature>
<dbReference type="InterPro" id="IPR011701">
    <property type="entry name" value="MFS"/>
</dbReference>
<evidence type="ECO:0000313" key="9">
    <source>
        <dbReference type="Proteomes" id="UP000657385"/>
    </source>
</evidence>
<dbReference type="Pfam" id="PF07690">
    <property type="entry name" value="MFS_1"/>
    <property type="match status" value="2"/>
</dbReference>
<dbReference type="InterPro" id="IPR050382">
    <property type="entry name" value="MFS_Na/Anion_cotransporter"/>
</dbReference>
<dbReference type="EMBL" id="JADPRT010000001">
    <property type="protein sequence ID" value="MBF9066970.1"/>
    <property type="molecule type" value="Genomic_DNA"/>
</dbReference>
<dbReference type="InterPro" id="IPR036259">
    <property type="entry name" value="MFS_trans_sf"/>
</dbReference>
<feature type="transmembrane region" description="Helical" evidence="6">
    <location>
        <begin position="253"/>
        <end position="274"/>
    </location>
</feature>
<keyword evidence="9" id="KW-1185">Reference proteome</keyword>
<dbReference type="Gene3D" id="1.20.1250.20">
    <property type="entry name" value="MFS general substrate transporter like domains"/>
    <property type="match status" value="2"/>
</dbReference>
<dbReference type="CDD" id="cd17319">
    <property type="entry name" value="MFS_ExuT_GudP_like"/>
    <property type="match status" value="1"/>
</dbReference>
<keyword evidence="2" id="KW-1003">Cell membrane</keyword>
<dbReference type="SUPFAM" id="SSF103473">
    <property type="entry name" value="MFS general substrate transporter"/>
    <property type="match status" value="1"/>
</dbReference>
<feature type="transmembrane region" description="Helical" evidence="6">
    <location>
        <begin position="294"/>
        <end position="316"/>
    </location>
</feature>
<feature type="transmembrane region" description="Helical" evidence="6">
    <location>
        <begin position="328"/>
        <end position="345"/>
    </location>
</feature>
<organism evidence="8 9">
    <name type="scientific">Streptacidiphilus fuscans</name>
    <dbReference type="NCBI Taxonomy" id="2789292"/>
    <lineage>
        <taxon>Bacteria</taxon>
        <taxon>Bacillati</taxon>
        <taxon>Actinomycetota</taxon>
        <taxon>Actinomycetes</taxon>
        <taxon>Kitasatosporales</taxon>
        <taxon>Streptomycetaceae</taxon>
        <taxon>Streptacidiphilus</taxon>
    </lineage>
</organism>
<comment type="subcellular location">
    <subcellularLocation>
        <location evidence="1">Cell membrane</location>
        <topology evidence="1">Multi-pass membrane protein</topology>
    </subcellularLocation>
</comment>
<dbReference type="GO" id="GO:0005886">
    <property type="term" value="C:plasma membrane"/>
    <property type="evidence" value="ECO:0007669"/>
    <property type="project" value="UniProtKB-SubCell"/>
</dbReference>
<feature type="domain" description="Major facilitator superfamily (MFS) profile" evidence="7">
    <location>
        <begin position="31"/>
        <end position="441"/>
    </location>
</feature>
<dbReference type="AlphaFoldDB" id="A0A931AWT7"/>
<evidence type="ECO:0000256" key="1">
    <source>
        <dbReference type="ARBA" id="ARBA00004651"/>
    </source>
</evidence>
<sequence>MHEVADAESSSAQAQAGQAARVAGGRTRWGIAALLGTGILINYFDRVNISVAGTDLQHAMGLSAGQLGILFSAFTWSYGLAQIPVGLLLDRIGVAWVTRVSTVLWACATFLTAVVSGLGMILLARLLLGLAEAPAIVSSQKTTSYWFPRQERGLCTSAFDGAAKFSNVIGVPLMSVVVSEFGWRGAFWVSGSLSLLYALAYWLLYRNPRQMLRAGRLSQSEYRYITEGGAQDEDAVPANQFAGLGRLLRNRKVWGLSLGFACYNYAFFMLLTWLPGYLEGQLHMSVLKGGLYSAIPWITATLSDLLIGGLLVDRLIARGRDANRVRKSVLVGGMVVGLCVIGGATTHTPAVAVLFISLGLGGLSASAPVGSSCVALIAPEGSVGAVGGILNFLSQLFVAAAPIVTGYLVDDTGNFAWGFVIATLMVALGILCYLFVLGRIEQVPSLQPAQKGTTA</sequence>
<keyword evidence="5 6" id="KW-0472">Membrane</keyword>
<evidence type="ECO:0000313" key="8">
    <source>
        <dbReference type="EMBL" id="MBF9066970.1"/>
    </source>
</evidence>
<name>A0A931AWT7_9ACTN</name>
<proteinExistence type="predicted"/>
<dbReference type="Proteomes" id="UP000657385">
    <property type="component" value="Unassembled WGS sequence"/>
</dbReference>
<gene>
    <name evidence="8" type="ORF">I2501_02815</name>
</gene>
<reference evidence="8" key="1">
    <citation type="submission" date="2020-11" db="EMBL/GenBank/DDBJ databases">
        <title>Isolation and identification of active actinomycetes.</title>
        <authorList>
            <person name="Yu B."/>
        </authorList>
    </citation>
    <scope>NUCLEOTIDE SEQUENCE</scope>
    <source>
        <strain evidence="8">NEAU-YB345</strain>
    </source>
</reference>
<feature type="transmembrane region" description="Helical" evidence="6">
    <location>
        <begin position="389"/>
        <end position="409"/>
    </location>
</feature>
<evidence type="ECO:0000256" key="6">
    <source>
        <dbReference type="SAM" id="Phobius"/>
    </source>
</evidence>
<keyword evidence="4 6" id="KW-1133">Transmembrane helix</keyword>
<feature type="transmembrane region" description="Helical" evidence="6">
    <location>
        <begin position="64"/>
        <end position="89"/>
    </location>
</feature>
<accession>A0A931AWT7</accession>
<dbReference type="InterPro" id="IPR020846">
    <property type="entry name" value="MFS_dom"/>
</dbReference>
<feature type="transmembrane region" description="Helical" evidence="6">
    <location>
        <begin position="351"/>
        <end position="377"/>
    </location>
</feature>
<dbReference type="PANTHER" id="PTHR11662">
    <property type="entry name" value="SOLUTE CARRIER FAMILY 17"/>
    <property type="match status" value="1"/>
</dbReference>
<comment type="caution">
    <text evidence="8">The sequence shown here is derived from an EMBL/GenBank/DDBJ whole genome shotgun (WGS) entry which is preliminary data.</text>
</comment>
<keyword evidence="3 6" id="KW-0812">Transmembrane</keyword>
<evidence type="ECO:0000259" key="7">
    <source>
        <dbReference type="PROSITE" id="PS50850"/>
    </source>
</evidence>
<dbReference type="PROSITE" id="PS50850">
    <property type="entry name" value="MFS"/>
    <property type="match status" value="1"/>
</dbReference>
<evidence type="ECO:0000256" key="3">
    <source>
        <dbReference type="ARBA" id="ARBA00022692"/>
    </source>
</evidence>
<dbReference type="PIRSF" id="PIRSF002808">
    <property type="entry name" value="Hexose_phosphate_transp"/>
    <property type="match status" value="1"/>
</dbReference>
<evidence type="ECO:0000256" key="5">
    <source>
        <dbReference type="ARBA" id="ARBA00023136"/>
    </source>
</evidence>
<feature type="transmembrane region" description="Helical" evidence="6">
    <location>
        <begin position="415"/>
        <end position="436"/>
    </location>
</feature>
<evidence type="ECO:0000256" key="4">
    <source>
        <dbReference type="ARBA" id="ARBA00022989"/>
    </source>
</evidence>
<evidence type="ECO:0000256" key="2">
    <source>
        <dbReference type="ARBA" id="ARBA00022475"/>
    </source>
</evidence>